<name>A0ABV7AXT1_9GAMM</name>
<keyword evidence="1" id="KW-0732">Signal</keyword>
<sequence length="54" mass="5898">MQKLLAATLLLVLAGCTSQPNPGITVVDHSTTMLWRQTSPYMWEQTIVPASTVP</sequence>
<evidence type="ECO:0000313" key="2">
    <source>
        <dbReference type="EMBL" id="MFC2973860.1"/>
    </source>
</evidence>
<reference evidence="3" key="1">
    <citation type="journal article" date="2019" name="Int. J. Syst. Evol. Microbiol.">
        <title>The Global Catalogue of Microorganisms (GCM) 10K type strain sequencing project: providing services to taxonomists for standard genome sequencing and annotation.</title>
        <authorList>
            <consortium name="The Broad Institute Genomics Platform"/>
            <consortium name="The Broad Institute Genome Sequencing Center for Infectious Disease"/>
            <person name="Wu L."/>
            <person name="Ma J."/>
        </authorList>
    </citation>
    <scope>NUCLEOTIDE SEQUENCE [LARGE SCALE GENOMIC DNA]</scope>
    <source>
        <strain evidence="3">KCTC 62195</strain>
    </source>
</reference>
<accession>A0ABV7AXT1</accession>
<evidence type="ECO:0000256" key="1">
    <source>
        <dbReference type="SAM" id="SignalP"/>
    </source>
</evidence>
<organism evidence="2 3">
    <name type="scientific">Azotobacter bryophylli</name>
    <dbReference type="NCBI Taxonomy" id="1986537"/>
    <lineage>
        <taxon>Bacteria</taxon>
        <taxon>Pseudomonadati</taxon>
        <taxon>Pseudomonadota</taxon>
        <taxon>Gammaproteobacteria</taxon>
        <taxon>Pseudomonadales</taxon>
        <taxon>Pseudomonadaceae</taxon>
        <taxon>Azotobacter</taxon>
    </lineage>
</organism>
<feature type="chain" id="PRO_5045887692" description="Conjugal transfer protein" evidence="1">
    <location>
        <begin position="21"/>
        <end position="54"/>
    </location>
</feature>
<feature type="signal peptide" evidence="1">
    <location>
        <begin position="1"/>
        <end position="20"/>
    </location>
</feature>
<comment type="caution">
    <text evidence="2">The sequence shown here is derived from an EMBL/GenBank/DDBJ whole genome shotgun (WGS) entry which is preliminary data.</text>
</comment>
<dbReference type="EMBL" id="JBHRSJ010000034">
    <property type="protein sequence ID" value="MFC2973860.1"/>
    <property type="molecule type" value="Genomic_DNA"/>
</dbReference>
<dbReference type="Proteomes" id="UP001595457">
    <property type="component" value="Unassembled WGS sequence"/>
</dbReference>
<gene>
    <name evidence="2" type="ORF">ACFOJE_16785</name>
</gene>
<proteinExistence type="predicted"/>
<dbReference type="PROSITE" id="PS51257">
    <property type="entry name" value="PROKAR_LIPOPROTEIN"/>
    <property type="match status" value="1"/>
</dbReference>
<protein>
    <recommendedName>
        <fullName evidence="4">Conjugal transfer protein</fullName>
    </recommendedName>
</protein>
<evidence type="ECO:0000313" key="3">
    <source>
        <dbReference type="Proteomes" id="UP001595457"/>
    </source>
</evidence>
<keyword evidence="3" id="KW-1185">Reference proteome</keyword>
<evidence type="ECO:0008006" key="4">
    <source>
        <dbReference type="Google" id="ProtNLM"/>
    </source>
</evidence>